<sequence length="260" mass="27808">MIQSLRNSAAGINAQLNRMDISSNNIANISTNSFKRGRAEFADLLYGKMADCGRPVNLTGNAGEPLMGSGSRVVAVNTVFEQGVVKETGRPLDIAISGNGFFRVELPDGSYAYTRDGNFQLTSERTLVTAGGYKLQPEITLPENYKSFDITPGGTVIVTDDGGEATELGNILLYKFPDGDGLKHTGGNLYAQTDQSGDAEEGVPGENGLGQLLQQNLEMSNVDLAEEMAVVIESQRALQAGAQSLKTADQLWNIANNLRK</sequence>
<keyword evidence="5" id="KW-0975">Bacterial flagellum</keyword>
<feature type="domain" description="Flagellar basal body rod protein N-terminal" evidence="6">
    <location>
        <begin position="5"/>
        <end position="35"/>
    </location>
</feature>
<comment type="subcellular location">
    <subcellularLocation>
        <location evidence="5">Bacterial flagellum basal body</location>
    </subcellularLocation>
</comment>
<comment type="caution">
    <text evidence="9">The sequence shown here is derived from an EMBL/GenBank/DDBJ whole genome shotgun (WGS) entry which is preliminary data.</text>
</comment>
<dbReference type="PROSITE" id="PS00588">
    <property type="entry name" value="FLAGELLA_BB_ROD"/>
    <property type="match status" value="1"/>
</dbReference>
<accession>A0A2L2XAA8</accession>
<name>A0A2L2XAA8_9FIRM</name>
<gene>
    <name evidence="9" type="ORF">DCCM_2308</name>
</gene>
<dbReference type="InterPro" id="IPR001444">
    <property type="entry name" value="Flag_bb_rod_N"/>
</dbReference>
<evidence type="ECO:0000256" key="5">
    <source>
        <dbReference type="RuleBase" id="RU362116"/>
    </source>
</evidence>
<dbReference type="SUPFAM" id="SSF117143">
    <property type="entry name" value="Flagellar hook protein flgE"/>
    <property type="match status" value="1"/>
</dbReference>
<evidence type="ECO:0000256" key="3">
    <source>
        <dbReference type="ARBA" id="ARBA00025933"/>
    </source>
</evidence>
<dbReference type="InterPro" id="IPR010930">
    <property type="entry name" value="Flg_bb/hook_C_dom"/>
</dbReference>
<dbReference type="InterPro" id="IPR012834">
    <property type="entry name" value="FlgG_G_neg"/>
</dbReference>
<evidence type="ECO:0000313" key="9">
    <source>
        <dbReference type="EMBL" id="GBF33209.1"/>
    </source>
</evidence>
<dbReference type="NCBIfam" id="TIGR02488">
    <property type="entry name" value="flgG_G_neg"/>
    <property type="match status" value="1"/>
</dbReference>
<evidence type="ECO:0000259" key="7">
    <source>
        <dbReference type="Pfam" id="PF06429"/>
    </source>
</evidence>
<organism evidence="9 10">
    <name type="scientific">Desulfocucumis palustris</name>
    <dbReference type="NCBI Taxonomy" id="1898651"/>
    <lineage>
        <taxon>Bacteria</taxon>
        <taxon>Bacillati</taxon>
        <taxon>Bacillota</taxon>
        <taxon>Clostridia</taxon>
        <taxon>Eubacteriales</taxon>
        <taxon>Desulfocucumaceae</taxon>
        <taxon>Desulfocucumis</taxon>
    </lineage>
</organism>
<protein>
    <recommendedName>
        <fullName evidence="2 4">Flagellar basal-body rod protein FlgG</fullName>
    </recommendedName>
</protein>
<dbReference type="InterPro" id="IPR019776">
    <property type="entry name" value="Flagellar_basal_body_rod_CS"/>
</dbReference>
<keyword evidence="9" id="KW-0969">Cilium</keyword>
<dbReference type="AlphaFoldDB" id="A0A2L2XAA8"/>
<keyword evidence="9" id="KW-0282">Flagellum</keyword>
<dbReference type="GO" id="GO:0009426">
    <property type="term" value="C:bacterial-type flagellum basal body, distal rod"/>
    <property type="evidence" value="ECO:0007669"/>
    <property type="project" value="UniProtKB-UniRule"/>
</dbReference>
<dbReference type="InterPro" id="IPR037925">
    <property type="entry name" value="FlgE/F/G-like"/>
</dbReference>
<dbReference type="PANTHER" id="PTHR30435">
    <property type="entry name" value="FLAGELLAR PROTEIN"/>
    <property type="match status" value="1"/>
</dbReference>
<dbReference type="InterPro" id="IPR020013">
    <property type="entry name" value="Flagellar_FlgE/F/G"/>
</dbReference>
<proteinExistence type="inferred from homology"/>
<dbReference type="InterPro" id="IPR053967">
    <property type="entry name" value="LlgE_F_G-like_D1"/>
</dbReference>
<dbReference type="PANTHER" id="PTHR30435:SF19">
    <property type="entry name" value="FLAGELLAR BASAL-BODY ROD PROTEIN FLGG"/>
    <property type="match status" value="1"/>
</dbReference>
<evidence type="ECO:0000259" key="8">
    <source>
        <dbReference type="Pfam" id="PF22692"/>
    </source>
</evidence>
<comment type="similarity">
    <text evidence="1 5">Belongs to the flagella basal body rod proteins family.</text>
</comment>
<dbReference type="EMBL" id="BFAV01000075">
    <property type="protein sequence ID" value="GBF33209.1"/>
    <property type="molecule type" value="Genomic_DNA"/>
</dbReference>
<dbReference type="NCBIfam" id="TIGR03506">
    <property type="entry name" value="FlgEFG_subfam"/>
    <property type="match status" value="2"/>
</dbReference>
<dbReference type="Pfam" id="PF00460">
    <property type="entry name" value="Flg_bb_rod"/>
    <property type="match status" value="1"/>
</dbReference>
<evidence type="ECO:0000313" key="10">
    <source>
        <dbReference type="Proteomes" id="UP000239549"/>
    </source>
</evidence>
<keyword evidence="10" id="KW-1185">Reference proteome</keyword>
<reference evidence="10" key="1">
    <citation type="submission" date="2018-02" db="EMBL/GenBank/DDBJ databases">
        <title>Genome sequence of Desulfocucumis palustris strain NAW-5.</title>
        <authorList>
            <person name="Watanabe M."/>
            <person name="Kojima H."/>
            <person name="Fukui M."/>
        </authorList>
    </citation>
    <scope>NUCLEOTIDE SEQUENCE [LARGE SCALE GENOMIC DNA]</scope>
    <source>
        <strain evidence="10">NAW-5</strain>
    </source>
</reference>
<evidence type="ECO:0000256" key="2">
    <source>
        <dbReference type="ARBA" id="ARBA00017948"/>
    </source>
</evidence>
<dbReference type="GO" id="GO:0071978">
    <property type="term" value="P:bacterial-type flagellum-dependent swarming motility"/>
    <property type="evidence" value="ECO:0007669"/>
    <property type="project" value="TreeGrafter"/>
</dbReference>
<comment type="subunit">
    <text evidence="3">The basal body constitutes a major portion of the flagellar organelle and consists of four rings (L,P,S, and M) mounted on a central rod. The rod consists of about 26 subunits of FlgG in the distal portion, and FlgB, FlgC and FlgF are thought to build up the proximal portion of the rod with about 6 subunits each.</text>
</comment>
<dbReference type="Pfam" id="PF22692">
    <property type="entry name" value="LlgE_F_G_D1"/>
    <property type="match status" value="1"/>
</dbReference>
<evidence type="ECO:0000256" key="1">
    <source>
        <dbReference type="ARBA" id="ARBA00009677"/>
    </source>
</evidence>
<evidence type="ECO:0000256" key="4">
    <source>
        <dbReference type="NCBIfam" id="TIGR02488"/>
    </source>
</evidence>
<dbReference type="OrthoDB" id="9804559at2"/>
<feature type="domain" description="Flagellar hook protein FlgE/F/G-like D1" evidence="8">
    <location>
        <begin position="95"/>
        <end position="157"/>
    </location>
</feature>
<keyword evidence="9" id="KW-0966">Cell projection</keyword>
<dbReference type="Proteomes" id="UP000239549">
    <property type="component" value="Unassembled WGS sequence"/>
</dbReference>
<evidence type="ECO:0000259" key="6">
    <source>
        <dbReference type="Pfam" id="PF00460"/>
    </source>
</evidence>
<dbReference type="RefSeq" id="WP_104371637.1">
    <property type="nucleotide sequence ID" value="NZ_BFAV01000075.1"/>
</dbReference>
<feature type="domain" description="Flagellar basal-body/hook protein C-terminal" evidence="7">
    <location>
        <begin position="214"/>
        <end position="258"/>
    </location>
</feature>
<dbReference type="Pfam" id="PF06429">
    <property type="entry name" value="Flg_bbr_C"/>
    <property type="match status" value="1"/>
</dbReference>